<dbReference type="Pfam" id="PF02597">
    <property type="entry name" value="ThiS"/>
    <property type="match status" value="1"/>
</dbReference>
<dbReference type="PANTHER" id="PTHR34472">
    <property type="entry name" value="SULFUR CARRIER PROTEIN THIS"/>
    <property type="match status" value="1"/>
</dbReference>
<reference evidence="1 2" key="1">
    <citation type="submission" date="2016-07" db="EMBL/GenBank/DDBJ databases">
        <title>Draft Genome Sequence of Methylobrevis pamukkalensis PK2.</title>
        <authorList>
            <person name="Vasilenko O.V."/>
            <person name="Doronina N.V."/>
            <person name="Shmareva M.N."/>
            <person name="Tarlachkov S.V."/>
            <person name="Mustakhimov I."/>
            <person name="Trotsenko Y.A."/>
        </authorList>
    </citation>
    <scope>NUCLEOTIDE SEQUENCE [LARGE SCALE GENOMIC DNA]</scope>
    <source>
        <strain evidence="1 2">PK2</strain>
    </source>
</reference>
<dbReference type="RefSeq" id="WP_069306188.1">
    <property type="nucleotide sequence ID" value="NZ_MCRJ01000021.1"/>
</dbReference>
<evidence type="ECO:0000313" key="2">
    <source>
        <dbReference type="Proteomes" id="UP000094622"/>
    </source>
</evidence>
<dbReference type="NCBIfam" id="TIGR01683">
    <property type="entry name" value="thiS"/>
    <property type="match status" value="1"/>
</dbReference>
<dbReference type="EMBL" id="MCRJ01000021">
    <property type="protein sequence ID" value="ODN71433.1"/>
    <property type="molecule type" value="Genomic_DNA"/>
</dbReference>
<proteinExistence type="predicted"/>
<accession>A0A1E3H524</accession>
<dbReference type="InterPro" id="IPR010035">
    <property type="entry name" value="Thi_S"/>
</dbReference>
<dbReference type="CDD" id="cd00565">
    <property type="entry name" value="Ubl_ThiS"/>
    <property type="match status" value="1"/>
</dbReference>
<dbReference type="AlphaFoldDB" id="A0A1E3H524"/>
<dbReference type="Proteomes" id="UP000094622">
    <property type="component" value="Unassembled WGS sequence"/>
</dbReference>
<sequence>MRIELNGEATETEATTLAAFVVAAEFDPEIVATALNGEFVPRGERVDTPIAEGDRIEVFSPRQGG</sequence>
<comment type="caution">
    <text evidence="1">The sequence shown here is derived from an EMBL/GenBank/DDBJ whole genome shotgun (WGS) entry which is preliminary data.</text>
</comment>
<protein>
    <submittedName>
        <fullName evidence="1">Sulfur carrier protein ThiS</fullName>
    </submittedName>
</protein>
<dbReference type="InterPro" id="IPR016155">
    <property type="entry name" value="Mopterin_synth/thiamin_S_b"/>
</dbReference>
<dbReference type="InterPro" id="IPR003749">
    <property type="entry name" value="ThiS/MoaD-like"/>
</dbReference>
<dbReference type="PANTHER" id="PTHR34472:SF1">
    <property type="entry name" value="SULFUR CARRIER PROTEIN THIS"/>
    <property type="match status" value="1"/>
</dbReference>
<dbReference type="InterPro" id="IPR012675">
    <property type="entry name" value="Beta-grasp_dom_sf"/>
</dbReference>
<keyword evidence="2" id="KW-1185">Reference proteome</keyword>
<gene>
    <name evidence="1" type="ORF">A6302_01210</name>
</gene>
<name>A0A1E3H524_9HYPH</name>
<dbReference type="SUPFAM" id="SSF54285">
    <property type="entry name" value="MoaD/ThiS"/>
    <property type="match status" value="1"/>
</dbReference>
<dbReference type="OrthoDB" id="197113at2"/>
<evidence type="ECO:0000313" key="1">
    <source>
        <dbReference type="EMBL" id="ODN71433.1"/>
    </source>
</evidence>
<dbReference type="Gene3D" id="3.10.20.30">
    <property type="match status" value="1"/>
</dbReference>
<organism evidence="1 2">
    <name type="scientific">Methylobrevis pamukkalensis</name>
    <dbReference type="NCBI Taxonomy" id="1439726"/>
    <lineage>
        <taxon>Bacteria</taxon>
        <taxon>Pseudomonadati</taxon>
        <taxon>Pseudomonadota</taxon>
        <taxon>Alphaproteobacteria</taxon>
        <taxon>Hyphomicrobiales</taxon>
        <taxon>Pleomorphomonadaceae</taxon>
        <taxon>Methylobrevis</taxon>
    </lineage>
</organism>